<keyword evidence="1" id="KW-0732">Signal</keyword>
<evidence type="ECO:0000313" key="2">
    <source>
        <dbReference type="EMBL" id="PHZ83858.1"/>
    </source>
</evidence>
<feature type="signal peptide" evidence="1">
    <location>
        <begin position="1"/>
        <end position="23"/>
    </location>
</feature>
<dbReference type="EMBL" id="PDEM01000031">
    <property type="protein sequence ID" value="PHZ83858.1"/>
    <property type="molecule type" value="Genomic_DNA"/>
</dbReference>
<keyword evidence="3" id="KW-1185">Reference proteome</keyword>
<sequence length="199" mass="22031">MLQILRVIGFGALLLGAASSAHAKPDKLLIDATVIEQVKSWLSAPVVGITLDSQNQRYEEIGQADILKLDKQWRAERNDNQQPLIASTLNNPLSIYLTQIQAISGGLFTEIFVVNKKGLNAGQSSITSDYWQGDEAKFQKTYDVGPKAIFIDEPELHEATQTWRAQLNLTLVNAKGKSIGAATVEINLTELDRRRTTKR</sequence>
<dbReference type="AlphaFoldDB" id="A0A2G4YNG7"/>
<evidence type="ECO:0000256" key="1">
    <source>
        <dbReference type="SAM" id="SignalP"/>
    </source>
</evidence>
<reference evidence="2 3" key="1">
    <citation type="submission" date="2017-10" db="EMBL/GenBank/DDBJ databases">
        <title>Frigbacter circumglobatus gen. nov. sp. nov., isolated from sediment cultured in situ.</title>
        <authorList>
            <person name="Zhao Z."/>
        </authorList>
    </citation>
    <scope>NUCLEOTIDE SEQUENCE [LARGE SCALE GENOMIC DNA]</scope>
    <source>
        <strain evidence="2 3">ZYL</strain>
    </source>
</reference>
<gene>
    <name evidence="2" type="ORF">CRD36_16025</name>
</gene>
<dbReference type="OrthoDB" id="195732at2"/>
<accession>A0A2G4YNG7</accession>
<name>A0A2G4YNG7_9PROT</name>
<dbReference type="InParanoid" id="A0A2G4YNG7"/>
<proteinExistence type="predicted"/>
<feature type="chain" id="PRO_5013592735" evidence="1">
    <location>
        <begin position="24"/>
        <end position="199"/>
    </location>
</feature>
<organism evidence="2 3">
    <name type="scientific">Paremcibacter congregatus</name>
    <dbReference type="NCBI Taxonomy" id="2043170"/>
    <lineage>
        <taxon>Bacteria</taxon>
        <taxon>Pseudomonadati</taxon>
        <taxon>Pseudomonadota</taxon>
        <taxon>Alphaproteobacteria</taxon>
        <taxon>Emcibacterales</taxon>
        <taxon>Emcibacteraceae</taxon>
        <taxon>Paremcibacter</taxon>
    </lineage>
</organism>
<dbReference type="Proteomes" id="UP000229730">
    <property type="component" value="Unassembled WGS sequence"/>
</dbReference>
<comment type="caution">
    <text evidence="2">The sequence shown here is derived from an EMBL/GenBank/DDBJ whole genome shotgun (WGS) entry which is preliminary data.</text>
</comment>
<evidence type="ECO:0000313" key="3">
    <source>
        <dbReference type="Proteomes" id="UP000229730"/>
    </source>
</evidence>
<dbReference type="RefSeq" id="WP_099474955.1">
    <property type="nucleotide sequence ID" value="NZ_CP041025.1"/>
</dbReference>
<protein>
    <submittedName>
        <fullName evidence="2">Uncharacterized protein</fullName>
    </submittedName>
</protein>